<proteinExistence type="predicted"/>
<evidence type="ECO:0008006" key="5">
    <source>
        <dbReference type="Google" id="ProtNLM"/>
    </source>
</evidence>
<gene>
    <name evidence="3" type="ORF">S7711_01485</name>
</gene>
<dbReference type="OrthoDB" id="2342176at2759"/>
<feature type="compositionally biased region" description="Low complexity" evidence="1">
    <location>
        <begin position="302"/>
        <end position="313"/>
    </location>
</feature>
<feature type="region of interest" description="Disordered" evidence="1">
    <location>
        <begin position="224"/>
        <end position="329"/>
    </location>
</feature>
<evidence type="ECO:0000313" key="4">
    <source>
        <dbReference type="Proteomes" id="UP000028045"/>
    </source>
</evidence>
<feature type="compositionally biased region" description="Polar residues" evidence="1">
    <location>
        <begin position="316"/>
        <end position="329"/>
    </location>
</feature>
<dbReference type="Proteomes" id="UP000028045">
    <property type="component" value="Unassembled WGS sequence"/>
</dbReference>
<dbReference type="Gene3D" id="2.70.50.70">
    <property type="match status" value="1"/>
</dbReference>
<evidence type="ECO:0000256" key="1">
    <source>
        <dbReference type="SAM" id="MobiDB-lite"/>
    </source>
</evidence>
<dbReference type="PANTHER" id="PTHR36182:SF2">
    <property type="entry name" value="LYTIC POLYSACCHARIDE MONOOXYGENASE"/>
    <property type="match status" value="1"/>
</dbReference>
<name>A0A084B743_STACB</name>
<dbReference type="AlphaFoldDB" id="A0A084B743"/>
<protein>
    <recommendedName>
        <fullName evidence="5">Chitin-binding type-4 domain-containing protein</fullName>
    </recommendedName>
</protein>
<feature type="compositionally biased region" description="Low complexity" evidence="1">
    <location>
        <begin position="225"/>
        <end position="242"/>
    </location>
</feature>
<dbReference type="HOGENOM" id="CLU_032571_1_0_1"/>
<feature type="compositionally biased region" description="Low complexity" evidence="1">
    <location>
        <begin position="258"/>
        <end position="279"/>
    </location>
</feature>
<keyword evidence="2" id="KW-0732">Signal</keyword>
<organism evidence="3 4">
    <name type="scientific">Stachybotrys chartarum (strain CBS 109288 / IBT 7711)</name>
    <name type="common">Toxic black mold</name>
    <name type="synonym">Stilbospora chartarum</name>
    <dbReference type="NCBI Taxonomy" id="1280523"/>
    <lineage>
        <taxon>Eukaryota</taxon>
        <taxon>Fungi</taxon>
        <taxon>Dikarya</taxon>
        <taxon>Ascomycota</taxon>
        <taxon>Pezizomycotina</taxon>
        <taxon>Sordariomycetes</taxon>
        <taxon>Hypocreomycetidae</taxon>
        <taxon>Hypocreales</taxon>
        <taxon>Stachybotryaceae</taxon>
        <taxon>Stachybotrys</taxon>
    </lineage>
</organism>
<feature type="signal peptide" evidence="2">
    <location>
        <begin position="1"/>
        <end position="17"/>
    </location>
</feature>
<sequence>MFSKSLALAGLVSAASAHILMTNPVPYAGSSSSPLEASGSNYPCQAVSYAADGSVNTYAQGSTQQLAFKGTAVHGGGSCQVSVTTDLEPTVNSVWKVIKSIEGGCPAQGAEGNLGNDANLEVPFKYSFDIPEDLAAGQYVLAWTWFNKIGNREMYMNCAPITVTGSSGSSSALSTLPDMFKANIGNGCSTTEGTDVKFPDAGSVVEQLNGATSVFAAPVGSCATGAPSSGGDSAAGPSAADPQPTASAQPTVPGGVFVTADPSTATSTAAAAPTAAPEQPVEEEPVEEEPIEEEPVVDEPVVETPVDTPAAPVESPTETPSGSQTPGSACSTEGYWNCIGGSAFQRCASGVWSPVQQVAAGTSCTSGISANINFVKRTGGFTHLARHHAMHRSRHAMH</sequence>
<feature type="chain" id="PRO_5001771490" description="Chitin-binding type-4 domain-containing protein" evidence="2">
    <location>
        <begin position="18"/>
        <end position="398"/>
    </location>
</feature>
<feature type="compositionally biased region" description="Acidic residues" evidence="1">
    <location>
        <begin position="280"/>
        <end position="301"/>
    </location>
</feature>
<evidence type="ECO:0000256" key="2">
    <source>
        <dbReference type="SAM" id="SignalP"/>
    </source>
</evidence>
<evidence type="ECO:0000313" key="3">
    <source>
        <dbReference type="EMBL" id="KEY73372.1"/>
    </source>
</evidence>
<reference evidence="3 4" key="1">
    <citation type="journal article" date="2014" name="BMC Genomics">
        <title>Comparative genome sequencing reveals chemotype-specific gene clusters in the toxigenic black mold Stachybotrys.</title>
        <authorList>
            <person name="Semeiks J."/>
            <person name="Borek D."/>
            <person name="Otwinowski Z."/>
            <person name="Grishin N.V."/>
        </authorList>
    </citation>
    <scope>NUCLEOTIDE SEQUENCE [LARGE SCALE GENOMIC DNA]</scope>
    <source>
        <strain evidence="4">CBS 109288 / IBT 7711</strain>
    </source>
</reference>
<keyword evidence="4" id="KW-1185">Reference proteome</keyword>
<accession>A0A084B743</accession>
<dbReference type="EMBL" id="KL647853">
    <property type="protein sequence ID" value="KEY73372.1"/>
    <property type="molecule type" value="Genomic_DNA"/>
</dbReference>
<dbReference type="PANTHER" id="PTHR36182">
    <property type="entry name" value="PROTEIN, PUTATIVE (AFU_ORTHOLOGUE AFUA_6G10930)-RELATED"/>
    <property type="match status" value="1"/>
</dbReference>